<feature type="transmembrane region" description="Helical" evidence="1">
    <location>
        <begin position="202"/>
        <end position="223"/>
    </location>
</feature>
<feature type="transmembrane region" description="Helical" evidence="1">
    <location>
        <begin position="114"/>
        <end position="143"/>
    </location>
</feature>
<feature type="transmembrane region" description="Helical" evidence="1">
    <location>
        <begin position="73"/>
        <end position="93"/>
    </location>
</feature>
<keyword evidence="1" id="KW-1133">Transmembrane helix</keyword>
<proteinExistence type="predicted"/>
<dbReference type="Proteomes" id="UP000694865">
    <property type="component" value="Unplaced"/>
</dbReference>
<reference evidence="3" key="1">
    <citation type="submission" date="2025-08" db="UniProtKB">
        <authorList>
            <consortium name="RefSeq"/>
        </authorList>
    </citation>
    <scope>IDENTIFICATION</scope>
    <source>
        <tissue evidence="3">Testes</tissue>
    </source>
</reference>
<keyword evidence="1" id="KW-0472">Membrane</keyword>
<keyword evidence="2" id="KW-1185">Reference proteome</keyword>
<accession>A0ABM0GU83</accession>
<dbReference type="Pfam" id="PF01275">
    <property type="entry name" value="Myelin_PLP"/>
    <property type="match status" value="1"/>
</dbReference>
<feature type="transmembrane region" description="Helical" evidence="1">
    <location>
        <begin position="20"/>
        <end position="41"/>
    </location>
</feature>
<evidence type="ECO:0000313" key="2">
    <source>
        <dbReference type="Proteomes" id="UP000694865"/>
    </source>
</evidence>
<sequence>MSKCECWNSKCCRFMERVPYATAASAIIIIIGVSVFCVYALRAEDGTQQLFNDNGVDENDNYKASLEYLSKCAYGVTGGTAGMAVILVVIGVLTTDGTRLQLCSRYRVRMCGRVALIFFFLIYYALTIVWFILACGIVVPVLFSSMLRVYCGNDYETVFNNTTSCLDLAQYGLGKADNGTLCNERLIQFCKEGIDIWEDYTLSWGGAALVVVGLIHALICLAANYSHVKDTTKSVSREYEQVHDRTPDGVELKDYPS</sequence>
<dbReference type="InterPro" id="IPR001614">
    <property type="entry name" value="Myelin_PLP"/>
</dbReference>
<dbReference type="RefSeq" id="XP_002737465.1">
    <property type="nucleotide sequence ID" value="XM_002737419.2"/>
</dbReference>
<dbReference type="PANTHER" id="PTHR11683:SF12">
    <property type="entry name" value="M6, ISOFORM F"/>
    <property type="match status" value="1"/>
</dbReference>
<gene>
    <name evidence="3" type="primary">LOC100376124</name>
</gene>
<protein>
    <submittedName>
        <fullName evidence="3">Neuronal membrane glycoprotein M6-b-like</fullName>
    </submittedName>
</protein>
<dbReference type="PANTHER" id="PTHR11683">
    <property type="entry name" value="MYELIN PROTEOLIPID"/>
    <property type="match status" value="1"/>
</dbReference>
<organism evidence="2 3">
    <name type="scientific">Saccoglossus kowalevskii</name>
    <name type="common">Acorn worm</name>
    <dbReference type="NCBI Taxonomy" id="10224"/>
    <lineage>
        <taxon>Eukaryota</taxon>
        <taxon>Metazoa</taxon>
        <taxon>Hemichordata</taxon>
        <taxon>Enteropneusta</taxon>
        <taxon>Harrimaniidae</taxon>
        <taxon>Saccoglossus</taxon>
    </lineage>
</organism>
<name>A0ABM0GU83_SACKO</name>
<evidence type="ECO:0000256" key="1">
    <source>
        <dbReference type="SAM" id="Phobius"/>
    </source>
</evidence>
<evidence type="ECO:0000313" key="3">
    <source>
        <dbReference type="RefSeq" id="XP_002737465.1"/>
    </source>
</evidence>
<dbReference type="GeneID" id="100376124"/>
<keyword evidence="1" id="KW-0812">Transmembrane</keyword>